<feature type="compositionally biased region" description="Basic and acidic residues" evidence="1">
    <location>
        <begin position="27"/>
        <end position="37"/>
    </location>
</feature>
<keyword evidence="3" id="KW-1185">Reference proteome</keyword>
<name>A0A1W1UL73_9DEIO</name>
<feature type="region of interest" description="Disordered" evidence="1">
    <location>
        <begin position="27"/>
        <end position="47"/>
    </location>
</feature>
<evidence type="ECO:0000313" key="3">
    <source>
        <dbReference type="Proteomes" id="UP000192582"/>
    </source>
</evidence>
<sequence>MPRPPTYSTQELKERGWIPAMVRDLLGKHDRERKNEMRMGSCGRTLP</sequence>
<dbReference type="EMBL" id="FWWU01000005">
    <property type="protein sequence ID" value="SMB81773.1"/>
    <property type="molecule type" value="Genomic_DNA"/>
</dbReference>
<reference evidence="2 3" key="1">
    <citation type="submission" date="2017-04" db="EMBL/GenBank/DDBJ databases">
        <authorList>
            <person name="Afonso C.L."/>
            <person name="Miller P.J."/>
            <person name="Scott M.A."/>
            <person name="Spackman E."/>
            <person name="Goraichik I."/>
            <person name="Dimitrov K.M."/>
            <person name="Suarez D.L."/>
            <person name="Swayne D.E."/>
        </authorList>
    </citation>
    <scope>NUCLEOTIDE SEQUENCE [LARGE SCALE GENOMIC DNA]</scope>
    <source>
        <strain evidence="2 3">KR-140</strain>
    </source>
</reference>
<evidence type="ECO:0000313" key="2">
    <source>
        <dbReference type="EMBL" id="SMB81773.1"/>
    </source>
</evidence>
<dbReference type="RefSeq" id="WP_170928456.1">
    <property type="nucleotide sequence ID" value="NZ_FWWU01000005.1"/>
</dbReference>
<organism evidence="2 3">
    <name type="scientific">Deinococcus hopiensis KR-140</name>
    <dbReference type="NCBI Taxonomy" id="695939"/>
    <lineage>
        <taxon>Bacteria</taxon>
        <taxon>Thermotogati</taxon>
        <taxon>Deinococcota</taxon>
        <taxon>Deinococci</taxon>
        <taxon>Deinococcales</taxon>
        <taxon>Deinococcaceae</taxon>
        <taxon>Deinococcus</taxon>
    </lineage>
</organism>
<dbReference type="Proteomes" id="UP000192582">
    <property type="component" value="Unassembled WGS sequence"/>
</dbReference>
<proteinExistence type="predicted"/>
<dbReference type="AlphaFoldDB" id="A0A1W1UL73"/>
<gene>
    <name evidence="2" type="ORF">SAMN00790413_04717</name>
</gene>
<accession>A0A1W1UL73</accession>
<evidence type="ECO:0000256" key="1">
    <source>
        <dbReference type="SAM" id="MobiDB-lite"/>
    </source>
</evidence>
<protein>
    <submittedName>
        <fullName evidence="2">Uncharacterized protein</fullName>
    </submittedName>
</protein>
<dbReference type="STRING" id="695939.SAMN00790413_04717"/>